<gene>
    <name evidence="9" type="ORF">IPL58_07870</name>
</gene>
<dbReference type="Proteomes" id="UP000886689">
    <property type="component" value="Unassembled WGS sequence"/>
</dbReference>
<keyword evidence="2 6" id="KW-0349">Heme</keyword>
<dbReference type="AlphaFoldDB" id="A0A9D7PQE8"/>
<keyword evidence="1" id="KW-0813">Transport</keyword>
<sequence>MKLITVSLLAAAGILSAGVAQADEALAKKKNCMSCHQIDKKAVGPAYKEVAKKYAGQAGADKMLAEKVIKGGKGTWGAIPMPPNKVTPEEADALVKWVLSLK</sequence>
<reference evidence="9" key="1">
    <citation type="submission" date="2020-10" db="EMBL/GenBank/DDBJ databases">
        <title>Connecting structure to function with the recovery of over 1000 high-quality activated sludge metagenome-assembled genomes encoding full-length rRNA genes using long-read sequencing.</title>
        <authorList>
            <person name="Singleton C.M."/>
            <person name="Petriglieri F."/>
            <person name="Kristensen J.M."/>
            <person name="Kirkegaard R.H."/>
            <person name="Michaelsen T.Y."/>
            <person name="Andersen M.H."/>
            <person name="Karst S.M."/>
            <person name="Dueholm M.S."/>
            <person name="Nielsen P.H."/>
            <person name="Albertsen M."/>
        </authorList>
    </citation>
    <scope>NUCLEOTIDE SEQUENCE</scope>
    <source>
        <strain evidence="9">Hirt_18-Q3-R61-65_BATAC.395</strain>
    </source>
</reference>
<feature type="binding site" description="covalent" evidence="6">
    <location>
        <position position="32"/>
    </location>
    <ligand>
        <name>heme c</name>
        <dbReference type="ChEBI" id="CHEBI:61717"/>
    </ligand>
</feature>
<dbReference type="InterPro" id="IPR009056">
    <property type="entry name" value="Cyt_c-like_dom"/>
</dbReference>
<dbReference type="GO" id="GO:0005506">
    <property type="term" value="F:iron ion binding"/>
    <property type="evidence" value="ECO:0007669"/>
    <property type="project" value="InterPro"/>
</dbReference>
<dbReference type="InterPro" id="IPR036909">
    <property type="entry name" value="Cyt_c-like_dom_sf"/>
</dbReference>
<feature type="signal peptide" evidence="7">
    <location>
        <begin position="1"/>
        <end position="22"/>
    </location>
</feature>
<proteinExistence type="predicted"/>
<dbReference type="PRINTS" id="PR00606">
    <property type="entry name" value="CYTCHROMECID"/>
</dbReference>
<evidence type="ECO:0000313" key="10">
    <source>
        <dbReference type="Proteomes" id="UP000886689"/>
    </source>
</evidence>
<evidence type="ECO:0000256" key="6">
    <source>
        <dbReference type="PIRSR" id="PIRSR602324-1"/>
    </source>
</evidence>
<accession>A0A9D7PQE8</accession>
<evidence type="ECO:0000259" key="8">
    <source>
        <dbReference type="PROSITE" id="PS51007"/>
    </source>
</evidence>
<evidence type="ECO:0000256" key="4">
    <source>
        <dbReference type="ARBA" id="ARBA00022982"/>
    </source>
</evidence>
<dbReference type="Pfam" id="PF00034">
    <property type="entry name" value="Cytochrom_C"/>
    <property type="match status" value="1"/>
</dbReference>
<keyword evidence="3 6" id="KW-0479">Metal-binding</keyword>
<dbReference type="SUPFAM" id="SSF46626">
    <property type="entry name" value="Cytochrome c"/>
    <property type="match status" value="1"/>
</dbReference>
<evidence type="ECO:0000256" key="2">
    <source>
        <dbReference type="ARBA" id="ARBA00022617"/>
    </source>
</evidence>
<dbReference type="Gene3D" id="1.10.760.10">
    <property type="entry name" value="Cytochrome c-like domain"/>
    <property type="match status" value="1"/>
</dbReference>
<evidence type="ECO:0000256" key="5">
    <source>
        <dbReference type="ARBA" id="ARBA00023004"/>
    </source>
</evidence>
<evidence type="ECO:0000256" key="3">
    <source>
        <dbReference type="ARBA" id="ARBA00022723"/>
    </source>
</evidence>
<comment type="caution">
    <text evidence="9">The sequence shown here is derived from an EMBL/GenBank/DDBJ whole genome shotgun (WGS) entry which is preliminary data.</text>
</comment>
<feature type="domain" description="Cytochrome c" evidence="8">
    <location>
        <begin position="17"/>
        <end position="102"/>
    </location>
</feature>
<comment type="PTM">
    <text evidence="6">Binds 1 heme c group covalently per subunit.</text>
</comment>
<name>A0A9D7PQE8_9PROT</name>
<organism evidence="9 10">
    <name type="scientific">Candidatus Proximibacter danicus</name>
    <dbReference type="NCBI Taxonomy" id="2954365"/>
    <lineage>
        <taxon>Bacteria</taxon>
        <taxon>Pseudomonadati</taxon>
        <taxon>Pseudomonadota</taxon>
        <taxon>Betaproteobacteria</taxon>
        <taxon>Candidatus Proximibacter</taxon>
    </lineage>
</organism>
<keyword evidence="5 6" id="KW-0408">Iron</keyword>
<feature type="binding site" description="covalent" evidence="6">
    <location>
        <position position="81"/>
    </location>
    <ligand>
        <name>heme c</name>
        <dbReference type="ChEBI" id="CHEBI:61717"/>
    </ligand>
</feature>
<evidence type="ECO:0000313" key="9">
    <source>
        <dbReference type="EMBL" id="MBK8524040.1"/>
    </source>
</evidence>
<dbReference type="PROSITE" id="PS51007">
    <property type="entry name" value="CYTC"/>
    <property type="match status" value="1"/>
</dbReference>
<dbReference type="GO" id="GO:0020037">
    <property type="term" value="F:heme binding"/>
    <property type="evidence" value="ECO:0007669"/>
    <property type="project" value="InterPro"/>
</dbReference>
<protein>
    <submittedName>
        <fullName evidence="9">C-type cytochrome</fullName>
    </submittedName>
</protein>
<evidence type="ECO:0000256" key="7">
    <source>
        <dbReference type="SAM" id="SignalP"/>
    </source>
</evidence>
<keyword evidence="7" id="KW-0732">Signal</keyword>
<dbReference type="EMBL" id="JADJUC010000006">
    <property type="protein sequence ID" value="MBK8524040.1"/>
    <property type="molecule type" value="Genomic_DNA"/>
</dbReference>
<feature type="chain" id="PRO_5039418015" evidence="7">
    <location>
        <begin position="23"/>
        <end position="102"/>
    </location>
</feature>
<keyword evidence="4" id="KW-0249">Electron transport</keyword>
<feature type="binding site" description="covalent" evidence="6">
    <location>
        <position position="36"/>
    </location>
    <ligand>
        <name>heme c</name>
        <dbReference type="ChEBI" id="CHEBI:61717"/>
    </ligand>
</feature>
<evidence type="ECO:0000256" key="1">
    <source>
        <dbReference type="ARBA" id="ARBA00022448"/>
    </source>
</evidence>
<dbReference type="GO" id="GO:0009055">
    <property type="term" value="F:electron transfer activity"/>
    <property type="evidence" value="ECO:0007669"/>
    <property type="project" value="InterPro"/>
</dbReference>
<dbReference type="InterPro" id="IPR002324">
    <property type="entry name" value="Cyt_c_ID"/>
</dbReference>